<comment type="pathway">
    <text evidence="1 11">Metabolic intermediate biosynthesis; chorismate biosynthesis; chorismate from D-erythrose 4-phosphate and phosphoenolpyruvate: step 5/7.</text>
</comment>
<keyword evidence="8 11" id="KW-0067">ATP-binding</keyword>
<dbReference type="AlphaFoldDB" id="A0A178IGY7"/>
<evidence type="ECO:0000256" key="8">
    <source>
        <dbReference type="ARBA" id="ARBA00022840"/>
    </source>
</evidence>
<evidence type="ECO:0000256" key="5">
    <source>
        <dbReference type="ARBA" id="ARBA00022679"/>
    </source>
</evidence>
<dbReference type="GO" id="GO:0000287">
    <property type="term" value="F:magnesium ion binding"/>
    <property type="evidence" value="ECO:0007669"/>
    <property type="project" value="UniProtKB-UniRule"/>
</dbReference>
<keyword evidence="5 11" id="KW-0808">Transferase</keyword>
<evidence type="ECO:0000256" key="7">
    <source>
        <dbReference type="ARBA" id="ARBA00022777"/>
    </source>
</evidence>
<keyword evidence="4 11" id="KW-0028">Amino-acid biosynthesis</keyword>
<accession>A0A178IGY7</accession>
<dbReference type="PANTHER" id="PTHR21087:SF16">
    <property type="entry name" value="SHIKIMATE KINASE 1, CHLOROPLASTIC"/>
    <property type="match status" value="1"/>
</dbReference>
<feature type="binding site" evidence="11">
    <location>
        <position position="37"/>
    </location>
    <ligand>
        <name>substrate</name>
    </ligand>
</feature>
<keyword evidence="13" id="KW-1185">Reference proteome</keyword>
<dbReference type="GO" id="GO:0005524">
    <property type="term" value="F:ATP binding"/>
    <property type="evidence" value="ECO:0007669"/>
    <property type="project" value="UniProtKB-UniRule"/>
</dbReference>
<comment type="cofactor">
    <cofactor evidence="11">
        <name>Mg(2+)</name>
        <dbReference type="ChEBI" id="CHEBI:18420"/>
    </cofactor>
    <text evidence="11">Binds 1 Mg(2+) ion per subunit.</text>
</comment>
<dbReference type="EC" id="2.7.1.71" evidence="3 11"/>
<keyword evidence="11" id="KW-0963">Cytoplasm</keyword>
<dbReference type="Pfam" id="PF01202">
    <property type="entry name" value="SKI"/>
    <property type="match status" value="1"/>
</dbReference>
<comment type="catalytic activity">
    <reaction evidence="10 11">
        <text>shikimate + ATP = 3-phosphoshikimate + ADP + H(+)</text>
        <dbReference type="Rhea" id="RHEA:13121"/>
        <dbReference type="ChEBI" id="CHEBI:15378"/>
        <dbReference type="ChEBI" id="CHEBI:30616"/>
        <dbReference type="ChEBI" id="CHEBI:36208"/>
        <dbReference type="ChEBI" id="CHEBI:145989"/>
        <dbReference type="ChEBI" id="CHEBI:456216"/>
        <dbReference type="EC" id="2.7.1.71"/>
    </reaction>
</comment>
<dbReference type="OrthoDB" id="9800332at2"/>
<keyword evidence="6 11" id="KW-0547">Nucleotide-binding</keyword>
<comment type="similarity">
    <text evidence="2 11">Belongs to the shikimate kinase family.</text>
</comment>
<dbReference type="EMBL" id="LRRQ01000136">
    <property type="protein sequence ID" value="OAM88417.1"/>
    <property type="molecule type" value="Genomic_DNA"/>
</dbReference>
<evidence type="ECO:0000256" key="11">
    <source>
        <dbReference type="HAMAP-Rule" id="MF_00109"/>
    </source>
</evidence>
<dbReference type="Gene3D" id="3.40.50.300">
    <property type="entry name" value="P-loop containing nucleotide triphosphate hydrolases"/>
    <property type="match status" value="1"/>
</dbReference>
<dbReference type="InterPro" id="IPR031322">
    <property type="entry name" value="Shikimate/glucono_kinase"/>
</dbReference>
<feature type="binding site" evidence="11">
    <location>
        <begin position="15"/>
        <end position="20"/>
    </location>
    <ligand>
        <name>ATP</name>
        <dbReference type="ChEBI" id="CHEBI:30616"/>
    </ligand>
</feature>
<keyword evidence="7 11" id="KW-0418">Kinase</keyword>
<comment type="subcellular location">
    <subcellularLocation>
        <location evidence="11">Cytoplasm</location>
    </subcellularLocation>
</comment>
<name>A0A178IGY7_9BACT</name>
<dbReference type="InterPro" id="IPR000623">
    <property type="entry name" value="Shikimate_kinase/TSH1"/>
</dbReference>
<evidence type="ECO:0000256" key="10">
    <source>
        <dbReference type="ARBA" id="ARBA00048567"/>
    </source>
</evidence>
<feature type="binding site" evidence="11">
    <location>
        <position position="61"/>
    </location>
    <ligand>
        <name>substrate</name>
    </ligand>
</feature>
<dbReference type="GO" id="GO:0005829">
    <property type="term" value="C:cytosol"/>
    <property type="evidence" value="ECO:0007669"/>
    <property type="project" value="TreeGrafter"/>
</dbReference>
<feature type="binding site" evidence="11">
    <location>
        <position position="156"/>
    </location>
    <ligand>
        <name>ATP</name>
        <dbReference type="ChEBI" id="CHEBI:30616"/>
    </ligand>
</feature>
<dbReference type="RefSeq" id="WP_068771888.1">
    <property type="nucleotide sequence ID" value="NZ_CP109796.1"/>
</dbReference>
<keyword evidence="9 11" id="KW-0057">Aromatic amino acid biosynthesis</keyword>
<dbReference type="CDD" id="cd00464">
    <property type="entry name" value="SK"/>
    <property type="match status" value="1"/>
</dbReference>
<dbReference type="STRING" id="1184151.AW736_19070"/>
<dbReference type="GO" id="GO:0004765">
    <property type="term" value="F:shikimate kinase activity"/>
    <property type="evidence" value="ECO:0007669"/>
    <property type="project" value="UniProtKB-UniRule"/>
</dbReference>
<feature type="binding site" evidence="11">
    <location>
        <position position="19"/>
    </location>
    <ligand>
        <name>Mg(2+)</name>
        <dbReference type="ChEBI" id="CHEBI:18420"/>
    </ligand>
</feature>
<dbReference type="InterPro" id="IPR027417">
    <property type="entry name" value="P-loop_NTPase"/>
</dbReference>
<feature type="binding site" evidence="11">
    <location>
        <position position="140"/>
    </location>
    <ligand>
        <name>substrate</name>
    </ligand>
</feature>
<gene>
    <name evidence="11" type="primary">aroK</name>
    <name evidence="12" type="ORF">AW736_19070</name>
</gene>
<proteinExistence type="inferred from homology"/>
<feature type="binding site" evidence="11">
    <location>
        <position position="121"/>
    </location>
    <ligand>
        <name>ATP</name>
        <dbReference type="ChEBI" id="CHEBI:30616"/>
    </ligand>
</feature>
<dbReference type="GO" id="GO:0009423">
    <property type="term" value="P:chorismate biosynthetic process"/>
    <property type="evidence" value="ECO:0007669"/>
    <property type="project" value="UniProtKB-UniRule"/>
</dbReference>
<organism evidence="12 13">
    <name type="scientific">Termitidicoccus mucosus</name>
    <dbReference type="NCBI Taxonomy" id="1184151"/>
    <lineage>
        <taxon>Bacteria</taxon>
        <taxon>Pseudomonadati</taxon>
        <taxon>Verrucomicrobiota</taxon>
        <taxon>Opitutia</taxon>
        <taxon>Opitutales</taxon>
        <taxon>Opitutaceae</taxon>
        <taxon>Termitidicoccus</taxon>
    </lineage>
</organism>
<feature type="binding site" evidence="11">
    <location>
        <position position="83"/>
    </location>
    <ligand>
        <name>substrate</name>
    </ligand>
</feature>
<evidence type="ECO:0000256" key="1">
    <source>
        <dbReference type="ARBA" id="ARBA00004842"/>
    </source>
</evidence>
<evidence type="ECO:0000256" key="6">
    <source>
        <dbReference type="ARBA" id="ARBA00022741"/>
    </source>
</evidence>
<evidence type="ECO:0000256" key="3">
    <source>
        <dbReference type="ARBA" id="ARBA00012154"/>
    </source>
</evidence>
<comment type="caution">
    <text evidence="12">The sequence shown here is derived from an EMBL/GenBank/DDBJ whole genome shotgun (WGS) entry which is preliminary data.</text>
</comment>
<dbReference type="InterPro" id="IPR023000">
    <property type="entry name" value="Shikimate_kinase_CS"/>
</dbReference>
<sequence>MQTPDANLYLVGFMGTGKSTVGRAVAARLGFQLLDSDTQIERAQGRPVTEIFATAGEPAFRAMEREFIENGHPATRCVVACGGGLVVPPGMLDALKKRGVVVCLHASVETILERTRAHTHRPLLNVENPRERIQALYAEREPIYRNAGTLVLTDGRSLTDVITHVMRIHRREGGEFCRARDGVAAAGGNGRGAGGRLFPG</sequence>
<comment type="function">
    <text evidence="11">Catalyzes the specific phosphorylation of the 3-hydroxyl group of shikimic acid using ATP as a cosubstrate.</text>
</comment>
<comment type="subunit">
    <text evidence="11">Monomer.</text>
</comment>
<dbReference type="PRINTS" id="PR01100">
    <property type="entry name" value="SHIKIMTKNASE"/>
</dbReference>
<dbReference type="SUPFAM" id="SSF52540">
    <property type="entry name" value="P-loop containing nucleoside triphosphate hydrolases"/>
    <property type="match status" value="1"/>
</dbReference>
<dbReference type="GO" id="GO:0009073">
    <property type="term" value="P:aromatic amino acid family biosynthetic process"/>
    <property type="evidence" value="ECO:0007669"/>
    <property type="project" value="UniProtKB-KW"/>
</dbReference>
<dbReference type="HAMAP" id="MF_00109">
    <property type="entry name" value="Shikimate_kinase"/>
    <property type="match status" value="1"/>
</dbReference>
<evidence type="ECO:0000256" key="4">
    <source>
        <dbReference type="ARBA" id="ARBA00022605"/>
    </source>
</evidence>
<dbReference type="UniPathway" id="UPA00053">
    <property type="reaction ID" value="UER00088"/>
</dbReference>
<protein>
    <recommendedName>
        <fullName evidence="3 11">Shikimate kinase</fullName>
        <shortName evidence="11">SK</shortName>
        <ecNumber evidence="3 11">2.7.1.71</ecNumber>
    </recommendedName>
</protein>
<evidence type="ECO:0000256" key="9">
    <source>
        <dbReference type="ARBA" id="ARBA00023141"/>
    </source>
</evidence>
<evidence type="ECO:0000256" key="2">
    <source>
        <dbReference type="ARBA" id="ARBA00006997"/>
    </source>
</evidence>
<dbReference type="GO" id="GO:0008652">
    <property type="term" value="P:amino acid biosynthetic process"/>
    <property type="evidence" value="ECO:0007669"/>
    <property type="project" value="UniProtKB-KW"/>
</dbReference>
<evidence type="ECO:0000313" key="13">
    <source>
        <dbReference type="Proteomes" id="UP000078486"/>
    </source>
</evidence>
<dbReference type="PANTHER" id="PTHR21087">
    <property type="entry name" value="SHIKIMATE KINASE"/>
    <property type="match status" value="1"/>
</dbReference>
<evidence type="ECO:0000313" key="12">
    <source>
        <dbReference type="EMBL" id="OAM88417.1"/>
    </source>
</evidence>
<reference evidence="12 13" key="1">
    <citation type="submission" date="2016-01" db="EMBL/GenBank/DDBJ databases">
        <title>High potential of lignocellulose degradation of a new Verrucomicrobia species.</title>
        <authorList>
            <person name="Wang Y."/>
            <person name="Shi Y."/>
            <person name="Qiu Z."/>
            <person name="Liu S."/>
            <person name="Yang H."/>
        </authorList>
    </citation>
    <scope>NUCLEOTIDE SEQUENCE [LARGE SCALE GENOMIC DNA]</scope>
    <source>
        <strain evidence="12 13">TSB47</strain>
    </source>
</reference>
<dbReference type="PROSITE" id="PS01128">
    <property type="entry name" value="SHIKIMATE_KINASE"/>
    <property type="match status" value="1"/>
</dbReference>
<keyword evidence="11" id="KW-0460">Magnesium</keyword>
<dbReference type="Proteomes" id="UP000078486">
    <property type="component" value="Unassembled WGS sequence"/>
</dbReference>
<keyword evidence="11" id="KW-0479">Metal-binding</keyword>